<accession>A0ABU0UP58</accession>
<dbReference type="Proteomes" id="UP001224781">
    <property type="component" value="Unassembled WGS sequence"/>
</dbReference>
<feature type="domain" description="N-acetyltransferase" evidence="3">
    <location>
        <begin position="1"/>
        <end position="144"/>
    </location>
</feature>
<comment type="caution">
    <text evidence="4">The sequence shown here is derived from an EMBL/GenBank/DDBJ whole genome shotgun (WGS) entry which is preliminary data.</text>
</comment>
<organism evidence="4 5">
    <name type="scientific">Agrobacterium larrymoorei</name>
    <dbReference type="NCBI Taxonomy" id="160699"/>
    <lineage>
        <taxon>Bacteria</taxon>
        <taxon>Pseudomonadati</taxon>
        <taxon>Pseudomonadota</taxon>
        <taxon>Alphaproteobacteria</taxon>
        <taxon>Hyphomicrobiales</taxon>
        <taxon>Rhizobiaceae</taxon>
        <taxon>Rhizobium/Agrobacterium group</taxon>
        <taxon>Agrobacterium</taxon>
    </lineage>
</organism>
<sequence length="146" mass="15975">MPELILRQMTVLEAQRKALEAEGLLVEDLEGPDRRYFSAANEEGHVVGYSGLEYCDEKNALLRSVVVLPSFRSQGLGRKLVELMLAEVHPSADVYLVTTSAADFFESIGFARISRDATPQAILSTRQLSGLCPASATVMKLSKSQT</sequence>
<dbReference type="Pfam" id="PF13508">
    <property type="entry name" value="Acetyltransf_7"/>
    <property type="match status" value="1"/>
</dbReference>
<keyword evidence="5" id="KW-1185">Reference proteome</keyword>
<reference evidence="4 5" key="1">
    <citation type="submission" date="2023-07" db="EMBL/GenBank/DDBJ databases">
        <title>Functional and genomic diversity of the sorghum phyllosphere microbiome.</title>
        <authorList>
            <person name="Shade A."/>
        </authorList>
    </citation>
    <scope>NUCLEOTIDE SEQUENCE [LARGE SCALE GENOMIC DNA]</scope>
    <source>
        <strain evidence="4 5">SORGH_AS_1126</strain>
    </source>
</reference>
<evidence type="ECO:0000313" key="4">
    <source>
        <dbReference type="EMBL" id="MDQ1186754.1"/>
    </source>
</evidence>
<evidence type="ECO:0000313" key="5">
    <source>
        <dbReference type="Proteomes" id="UP001224781"/>
    </source>
</evidence>
<dbReference type="Gene3D" id="3.40.630.30">
    <property type="match status" value="1"/>
</dbReference>
<dbReference type="InterPro" id="IPR050832">
    <property type="entry name" value="Bact_Acetyltransf"/>
</dbReference>
<dbReference type="PANTHER" id="PTHR43877">
    <property type="entry name" value="AMINOALKYLPHOSPHONATE N-ACETYLTRANSFERASE-RELATED-RELATED"/>
    <property type="match status" value="1"/>
</dbReference>
<dbReference type="NCBIfam" id="NF040501">
    <property type="entry name" value="resist_ArsN2"/>
    <property type="match status" value="1"/>
</dbReference>
<keyword evidence="1" id="KW-0808">Transferase</keyword>
<keyword evidence="2" id="KW-0012">Acyltransferase</keyword>
<dbReference type="SUPFAM" id="SSF55729">
    <property type="entry name" value="Acyl-CoA N-acyltransferases (Nat)"/>
    <property type="match status" value="1"/>
</dbReference>
<dbReference type="PROSITE" id="PS51186">
    <property type="entry name" value="GNAT"/>
    <property type="match status" value="1"/>
</dbReference>
<gene>
    <name evidence="4" type="ORF">QE408_003897</name>
</gene>
<name>A0ABU0UP58_9HYPH</name>
<dbReference type="RefSeq" id="WP_306933941.1">
    <property type="nucleotide sequence ID" value="NZ_JAUTBL010000002.1"/>
</dbReference>
<proteinExistence type="predicted"/>
<dbReference type="InterPro" id="IPR000182">
    <property type="entry name" value="GNAT_dom"/>
</dbReference>
<protein>
    <submittedName>
        <fullName evidence="4">N-acetylglutamate synthase-like GNAT family acetyltransferase</fullName>
    </submittedName>
</protein>
<evidence type="ECO:0000256" key="2">
    <source>
        <dbReference type="ARBA" id="ARBA00023315"/>
    </source>
</evidence>
<dbReference type="CDD" id="cd04301">
    <property type="entry name" value="NAT_SF"/>
    <property type="match status" value="1"/>
</dbReference>
<dbReference type="InterPro" id="IPR016181">
    <property type="entry name" value="Acyl_CoA_acyltransferase"/>
</dbReference>
<evidence type="ECO:0000259" key="3">
    <source>
        <dbReference type="PROSITE" id="PS51186"/>
    </source>
</evidence>
<dbReference type="EMBL" id="JAUTBL010000002">
    <property type="protein sequence ID" value="MDQ1186754.1"/>
    <property type="molecule type" value="Genomic_DNA"/>
</dbReference>
<evidence type="ECO:0000256" key="1">
    <source>
        <dbReference type="ARBA" id="ARBA00022679"/>
    </source>
</evidence>